<dbReference type="EMBL" id="LRPY01000066">
    <property type="protein sequence ID" value="KXA23355.1"/>
    <property type="molecule type" value="Genomic_DNA"/>
</dbReference>
<evidence type="ECO:0000256" key="1">
    <source>
        <dbReference type="SAM" id="Phobius"/>
    </source>
</evidence>
<comment type="caution">
    <text evidence="2">The sequence shown here is derived from an EMBL/GenBank/DDBJ whole genome shotgun (WGS) entry which is preliminary data.</text>
</comment>
<gene>
    <name evidence="2" type="ORF">HMPREF3221_00752</name>
</gene>
<keyword evidence="3" id="KW-1185">Reference proteome</keyword>
<keyword evidence="1" id="KW-0472">Membrane</keyword>
<name>A0A133P4B2_FUSNU</name>
<keyword evidence="1" id="KW-0812">Transmembrane</keyword>
<accession>A0A133P4B2</accession>
<reference evidence="3" key="1">
    <citation type="submission" date="2016-01" db="EMBL/GenBank/DDBJ databases">
        <authorList>
            <person name="Mitreva M."/>
            <person name="Pepin K.H."/>
            <person name="Mihindukulasuriya K.A."/>
            <person name="Fulton R."/>
            <person name="Fronick C."/>
            <person name="O'Laughlin M."/>
            <person name="Miner T."/>
            <person name="Herter B."/>
            <person name="Rosa B.A."/>
            <person name="Cordes M."/>
            <person name="Tomlinson C."/>
            <person name="Wollam A."/>
            <person name="Palsikar V.B."/>
            <person name="Mardis E.R."/>
            <person name="Wilson R.K."/>
        </authorList>
    </citation>
    <scope>NUCLEOTIDE SEQUENCE [LARGE SCALE GENOMIC DNA]</scope>
    <source>
        <strain evidence="3">MJR7757B</strain>
    </source>
</reference>
<evidence type="ECO:0000313" key="3">
    <source>
        <dbReference type="Proteomes" id="UP000070401"/>
    </source>
</evidence>
<organism evidence="2 3">
    <name type="scientific">Fusobacterium nucleatum</name>
    <dbReference type="NCBI Taxonomy" id="851"/>
    <lineage>
        <taxon>Bacteria</taxon>
        <taxon>Fusobacteriati</taxon>
        <taxon>Fusobacteriota</taxon>
        <taxon>Fusobacteriia</taxon>
        <taxon>Fusobacteriales</taxon>
        <taxon>Fusobacteriaceae</taxon>
        <taxon>Fusobacterium</taxon>
    </lineage>
</organism>
<evidence type="ECO:0000313" key="2">
    <source>
        <dbReference type="EMBL" id="KXA23355.1"/>
    </source>
</evidence>
<protein>
    <submittedName>
        <fullName evidence="2">Uncharacterized protein</fullName>
    </submittedName>
</protein>
<dbReference type="Proteomes" id="UP000070401">
    <property type="component" value="Unassembled WGS sequence"/>
</dbReference>
<sequence>MSFITPLVFLNLLFYFFIYCLLYSLLVVFQYYIFILFVQKIKKAIANLG</sequence>
<proteinExistence type="predicted"/>
<feature type="transmembrane region" description="Helical" evidence="1">
    <location>
        <begin position="12"/>
        <end position="38"/>
    </location>
</feature>
<dbReference type="AlphaFoldDB" id="A0A133P4B2"/>
<dbReference type="PATRIC" id="fig|851.8.peg.755"/>
<keyword evidence="1" id="KW-1133">Transmembrane helix</keyword>